<dbReference type="AlphaFoldDB" id="A0A2P2J3T1"/>
<reference evidence="1" key="1">
    <citation type="submission" date="2018-02" db="EMBL/GenBank/DDBJ databases">
        <title>Rhizophora mucronata_Transcriptome.</title>
        <authorList>
            <person name="Meera S.P."/>
            <person name="Sreeshan A."/>
            <person name="Augustine A."/>
        </authorList>
    </citation>
    <scope>NUCLEOTIDE SEQUENCE</scope>
    <source>
        <tissue evidence="1">Leaf</tissue>
    </source>
</reference>
<accession>A0A2P2J3T1</accession>
<sequence>METPEKMMAYTANLYCYLFKFYCKTDKNA</sequence>
<evidence type="ECO:0000313" key="1">
    <source>
        <dbReference type="EMBL" id="MBW88164.1"/>
    </source>
</evidence>
<dbReference type="EMBL" id="GGEC01007681">
    <property type="protein sequence ID" value="MBW88164.1"/>
    <property type="molecule type" value="Transcribed_RNA"/>
</dbReference>
<protein>
    <submittedName>
        <fullName evidence="1">Uncharacterized protein</fullName>
    </submittedName>
</protein>
<organism evidence="1">
    <name type="scientific">Rhizophora mucronata</name>
    <name type="common">Asiatic mangrove</name>
    <dbReference type="NCBI Taxonomy" id="61149"/>
    <lineage>
        <taxon>Eukaryota</taxon>
        <taxon>Viridiplantae</taxon>
        <taxon>Streptophyta</taxon>
        <taxon>Embryophyta</taxon>
        <taxon>Tracheophyta</taxon>
        <taxon>Spermatophyta</taxon>
        <taxon>Magnoliopsida</taxon>
        <taxon>eudicotyledons</taxon>
        <taxon>Gunneridae</taxon>
        <taxon>Pentapetalae</taxon>
        <taxon>rosids</taxon>
        <taxon>fabids</taxon>
        <taxon>Malpighiales</taxon>
        <taxon>Rhizophoraceae</taxon>
        <taxon>Rhizophora</taxon>
    </lineage>
</organism>
<name>A0A2P2J3T1_RHIMU</name>
<proteinExistence type="predicted"/>